<keyword evidence="6" id="KW-0862">Zinc</keyword>
<dbReference type="RefSeq" id="WP_173040891.1">
    <property type="nucleotide sequence ID" value="NZ_AP022870.1"/>
</dbReference>
<dbReference type="Gene3D" id="3.20.20.80">
    <property type="entry name" value="Glycosidases"/>
    <property type="match status" value="1"/>
</dbReference>
<dbReference type="CDD" id="cd03143">
    <property type="entry name" value="A4_beta-galactosidase_middle_domain"/>
    <property type="match status" value="1"/>
</dbReference>
<sequence length="678" mass="73652">MFVIGAQYYRPPNPPREDWDRDLGRMRAAGLDTVKLWACWSWMQPTPDTVDFADLDELMDLAAKHGLGVVVNTILENAPYWLAQWRPDAHYLDQEDRPVRLTAAMNTPGGGWPGLCNDDPEVWAAAAAFLGTVVGRYRDHPALRVWDVWNEPHLEPASYFPDRIYCYCPASLARFREWLVARYSTVDVLNAAWRRRYSDWAQVDPPRLFEAVPDMLDWREFWFDNLAHWLERRVAVTREADPGHQVMTHVALSGFTGQLATHTLDEYTLTGPVDAFGTSSFPTWLMADDPVEHLFNLDTARGAAAGKPFWQAEIQGGRGRRDAAKSTPHPTPDTVGLWMWNSLAAGATGVVFWQWRPELLGPESPGYGLCAPDGTPTARVDAVTALAAVAHDPAVAESAPSPGNVGLLVSRRSALHAFATDRDMGLYREAVLGAYRALVDTDAAVEVLHDERVAADGVPEHIEALYWPMPATATSALAGALEAFVARGGRLVAEAAPGEYDEHGARRPSVPGAGLGALFGVRQVDADIIDAVTLPSGLSGRWQREVLALHGAECVEAFADGTPAVARHGTAVLIATYPSLAYAAEPDAGTRAALADLLAAPSRELARPSRELVWAEQVPGLFSRARVRPDGRRVVVAVNWTGAPQKATLARELVPLGGSGPVTSVVVPARSGLALVEP</sequence>
<dbReference type="Pfam" id="PF02449">
    <property type="entry name" value="Glyco_hydro_42"/>
    <property type="match status" value="1"/>
</dbReference>
<keyword evidence="11" id="KW-1185">Reference proteome</keyword>
<dbReference type="GO" id="GO:0046872">
    <property type="term" value="F:metal ion binding"/>
    <property type="evidence" value="ECO:0007669"/>
    <property type="project" value="UniProtKB-KW"/>
</dbReference>
<evidence type="ECO:0000256" key="4">
    <source>
        <dbReference type="ARBA" id="ARBA00022723"/>
    </source>
</evidence>
<evidence type="ECO:0000313" key="11">
    <source>
        <dbReference type="Proteomes" id="UP000502508"/>
    </source>
</evidence>
<keyword evidence="7" id="KW-0326">Glycosidase</keyword>
<dbReference type="GO" id="GO:0005975">
    <property type="term" value="P:carbohydrate metabolic process"/>
    <property type="evidence" value="ECO:0007669"/>
    <property type="project" value="InterPro"/>
</dbReference>
<evidence type="ECO:0000256" key="1">
    <source>
        <dbReference type="ARBA" id="ARBA00001412"/>
    </source>
</evidence>
<evidence type="ECO:0000259" key="8">
    <source>
        <dbReference type="Pfam" id="PF02449"/>
    </source>
</evidence>
<feature type="domain" description="Glycoside hydrolase family 42 N-terminal" evidence="8">
    <location>
        <begin position="9"/>
        <end position="385"/>
    </location>
</feature>
<dbReference type="InterPro" id="IPR029062">
    <property type="entry name" value="Class_I_gatase-like"/>
</dbReference>
<dbReference type="InterPro" id="IPR013529">
    <property type="entry name" value="Glyco_hydro_42_N"/>
</dbReference>
<dbReference type="EC" id="3.2.1.23" evidence="3"/>
<dbReference type="PANTHER" id="PTHR36447:SF2">
    <property type="entry name" value="BETA-GALACTOSIDASE YESZ"/>
    <property type="match status" value="1"/>
</dbReference>
<evidence type="ECO:0000256" key="2">
    <source>
        <dbReference type="ARBA" id="ARBA00005940"/>
    </source>
</evidence>
<feature type="domain" description="Beta-galactosidase trimerisation" evidence="9">
    <location>
        <begin position="427"/>
        <end position="578"/>
    </location>
</feature>
<protein>
    <recommendedName>
        <fullName evidence="3">beta-galactosidase</fullName>
        <ecNumber evidence="3">3.2.1.23</ecNumber>
    </recommendedName>
</protein>
<dbReference type="Gene3D" id="3.40.50.880">
    <property type="match status" value="1"/>
</dbReference>
<keyword evidence="5" id="KW-0378">Hydrolase</keyword>
<dbReference type="InterPro" id="IPR003476">
    <property type="entry name" value="Glyco_hydro_42"/>
</dbReference>
<reference evidence="10 11" key="2">
    <citation type="submission" date="2020-03" db="EMBL/GenBank/DDBJ databases">
        <authorList>
            <person name="Ichikawa N."/>
            <person name="Kimura A."/>
            <person name="Kitahashi Y."/>
            <person name="Uohara A."/>
        </authorList>
    </citation>
    <scope>NUCLEOTIDE SEQUENCE [LARGE SCALE GENOMIC DNA]</scope>
    <source>
        <strain evidence="10 11">NBRC 107702</strain>
    </source>
</reference>
<dbReference type="SUPFAM" id="SSF51445">
    <property type="entry name" value="(Trans)glycosidases"/>
    <property type="match status" value="1"/>
</dbReference>
<keyword evidence="4" id="KW-0479">Metal-binding</keyword>
<dbReference type="Pfam" id="PF08532">
    <property type="entry name" value="Glyco_hydro_42M"/>
    <property type="match status" value="1"/>
</dbReference>
<proteinExistence type="inferred from homology"/>
<dbReference type="AlphaFoldDB" id="A0A6F8Y4E0"/>
<reference evidence="10 11" key="1">
    <citation type="submission" date="2020-03" db="EMBL/GenBank/DDBJ databases">
        <title>Whole genome shotgun sequence of Phytohabitans flavus NBRC 107702.</title>
        <authorList>
            <person name="Komaki H."/>
            <person name="Tamura T."/>
        </authorList>
    </citation>
    <scope>NUCLEOTIDE SEQUENCE [LARGE SCALE GENOMIC DNA]</scope>
    <source>
        <strain evidence="10 11">NBRC 107702</strain>
    </source>
</reference>
<dbReference type="GO" id="GO:0009341">
    <property type="term" value="C:beta-galactosidase complex"/>
    <property type="evidence" value="ECO:0007669"/>
    <property type="project" value="InterPro"/>
</dbReference>
<dbReference type="PANTHER" id="PTHR36447">
    <property type="entry name" value="BETA-GALACTOSIDASE GANA"/>
    <property type="match status" value="1"/>
</dbReference>
<evidence type="ECO:0000256" key="7">
    <source>
        <dbReference type="ARBA" id="ARBA00023295"/>
    </source>
</evidence>
<dbReference type="SUPFAM" id="SSF52317">
    <property type="entry name" value="Class I glutamine amidotransferase-like"/>
    <property type="match status" value="1"/>
</dbReference>
<comment type="catalytic activity">
    <reaction evidence="1">
        <text>Hydrolysis of terminal non-reducing beta-D-galactose residues in beta-D-galactosides.</text>
        <dbReference type="EC" id="3.2.1.23"/>
    </reaction>
</comment>
<dbReference type="KEGG" id="pfla:Pflav_072580"/>
<organism evidence="10 11">
    <name type="scientific">Phytohabitans flavus</name>
    <dbReference type="NCBI Taxonomy" id="1076124"/>
    <lineage>
        <taxon>Bacteria</taxon>
        <taxon>Bacillati</taxon>
        <taxon>Actinomycetota</taxon>
        <taxon>Actinomycetes</taxon>
        <taxon>Micromonosporales</taxon>
        <taxon>Micromonosporaceae</taxon>
    </lineage>
</organism>
<evidence type="ECO:0000256" key="6">
    <source>
        <dbReference type="ARBA" id="ARBA00022833"/>
    </source>
</evidence>
<dbReference type="InterPro" id="IPR017853">
    <property type="entry name" value="GH"/>
</dbReference>
<evidence type="ECO:0000256" key="3">
    <source>
        <dbReference type="ARBA" id="ARBA00012756"/>
    </source>
</evidence>
<evidence type="ECO:0000259" key="9">
    <source>
        <dbReference type="Pfam" id="PF08532"/>
    </source>
</evidence>
<accession>A0A6F8Y4E0</accession>
<evidence type="ECO:0000256" key="5">
    <source>
        <dbReference type="ARBA" id="ARBA00022801"/>
    </source>
</evidence>
<dbReference type="Proteomes" id="UP000502508">
    <property type="component" value="Chromosome"/>
</dbReference>
<name>A0A6F8Y4E0_9ACTN</name>
<dbReference type="InterPro" id="IPR013738">
    <property type="entry name" value="Beta_galactosidase_Trimer"/>
</dbReference>
<evidence type="ECO:0000313" key="10">
    <source>
        <dbReference type="EMBL" id="BCB80848.1"/>
    </source>
</evidence>
<gene>
    <name evidence="10" type="ORF">Pflav_072580</name>
</gene>
<dbReference type="EMBL" id="AP022870">
    <property type="protein sequence ID" value="BCB80848.1"/>
    <property type="molecule type" value="Genomic_DNA"/>
</dbReference>
<comment type="similarity">
    <text evidence="2">Belongs to the glycosyl hydrolase 42 family.</text>
</comment>
<dbReference type="GO" id="GO:0004565">
    <property type="term" value="F:beta-galactosidase activity"/>
    <property type="evidence" value="ECO:0007669"/>
    <property type="project" value="UniProtKB-EC"/>
</dbReference>